<sequence>MNPTHDPDNAAQQSRRDTDGPAAWLAGLLTDANRFRAHVASAMGKAASPVPALEETEPGWRVAEGRSCDPCVELAALAESAGYVLTDAGREALASVTVDFADKAVNAVRHGVTPDQIMTDYWDGEPWFEQIDTWRQHPGSVTPVLDVQCRFVDLFRSAEIAEAWGENELDHDRVPTTGGFEAWCHERAERETSDAGFGYVFTDAGLRALDQIPAAEAPGTVPLVLRSAASYLERYGWIQGAYYDGTTGVFTPPACMVGAIGMACYGGPVDAPAEHRNDPGYADFEQAVLHLDRYLLVEDGSESYEFNDARGRRLEDVTRVLRDAATRPAEELVDAIKAIDEMNDRLAESGITAEQVIVLLDGGDLQ</sequence>
<feature type="region of interest" description="Disordered" evidence="1">
    <location>
        <begin position="1"/>
        <end position="20"/>
    </location>
</feature>
<comment type="caution">
    <text evidence="2">The sequence shown here is derived from an EMBL/GenBank/DDBJ whole genome shotgun (WGS) entry which is preliminary data.</text>
</comment>
<name>A0A931G2E4_9ACTN</name>
<evidence type="ECO:0000313" key="2">
    <source>
        <dbReference type="EMBL" id="MBG0568080.1"/>
    </source>
</evidence>
<proteinExistence type="predicted"/>
<dbReference type="EMBL" id="JADQTO010000034">
    <property type="protein sequence ID" value="MBG0568080.1"/>
    <property type="molecule type" value="Genomic_DNA"/>
</dbReference>
<dbReference type="InterPro" id="IPR045677">
    <property type="entry name" value="DUF6197"/>
</dbReference>
<keyword evidence="3" id="KW-1185">Reference proteome</keyword>
<protein>
    <submittedName>
        <fullName evidence="2">Uncharacterized protein</fullName>
    </submittedName>
</protein>
<feature type="compositionally biased region" description="Basic and acidic residues" evidence="1">
    <location>
        <begin position="1"/>
        <end position="19"/>
    </location>
</feature>
<accession>A0A931G2E4</accession>
<dbReference type="AlphaFoldDB" id="A0A931G2E4"/>
<evidence type="ECO:0000313" key="3">
    <source>
        <dbReference type="Proteomes" id="UP000598146"/>
    </source>
</evidence>
<dbReference type="Pfam" id="PF19698">
    <property type="entry name" value="DUF6197"/>
    <property type="match status" value="1"/>
</dbReference>
<evidence type="ECO:0000256" key="1">
    <source>
        <dbReference type="SAM" id="MobiDB-lite"/>
    </source>
</evidence>
<dbReference type="RefSeq" id="WP_196419856.1">
    <property type="nucleotide sequence ID" value="NZ_JADQTO010000034.1"/>
</dbReference>
<reference evidence="2" key="1">
    <citation type="submission" date="2020-11" db="EMBL/GenBank/DDBJ databases">
        <title>Isolation and identification of active actinomycetes.</title>
        <authorList>
            <person name="Sun X."/>
        </authorList>
    </citation>
    <scope>NUCLEOTIDE SEQUENCE</scope>
    <source>
        <strain evidence="2">NEAU-A11</strain>
    </source>
</reference>
<gene>
    <name evidence="2" type="ORF">I4J89_42280</name>
</gene>
<organism evidence="2 3">
    <name type="scientific">Actinoplanes aureus</name>
    <dbReference type="NCBI Taxonomy" id="2792083"/>
    <lineage>
        <taxon>Bacteria</taxon>
        <taxon>Bacillati</taxon>
        <taxon>Actinomycetota</taxon>
        <taxon>Actinomycetes</taxon>
        <taxon>Micromonosporales</taxon>
        <taxon>Micromonosporaceae</taxon>
        <taxon>Actinoplanes</taxon>
    </lineage>
</organism>
<dbReference type="Proteomes" id="UP000598146">
    <property type="component" value="Unassembled WGS sequence"/>
</dbReference>